<keyword evidence="1" id="KW-0812">Transmembrane</keyword>
<gene>
    <name evidence="2" type="ORF">AMORRO_LOCUS16295</name>
</gene>
<name>A0A9N9J6Q3_9GLOM</name>
<sequence>DWSGTAKTSRKICNIIALGVAAGLTSRWFPGLRRNENDKMVGPDDRLFPIGWVGRVEELSGFSNLTSIVNVIWYLRSISEINKQKENQARWLILWVYAQEIRVVLRLRNWENNASSLAPTVNFV</sequence>
<evidence type="ECO:0000256" key="1">
    <source>
        <dbReference type="SAM" id="Phobius"/>
    </source>
</evidence>
<keyword evidence="3" id="KW-1185">Reference proteome</keyword>
<evidence type="ECO:0000313" key="2">
    <source>
        <dbReference type="EMBL" id="CAG8766283.1"/>
    </source>
</evidence>
<reference evidence="2" key="1">
    <citation type="submission" date="2021-06" db="EMBL/GenBank/DDBJ databases">
        <authorList>
            <person name="Kallberg Y."/>
            <person name="Tangrot J."/>
            <person name="Rosling A."/>
        </authorList>
    </citation>
    <scope>NUCLEOTIDE SEQUENCE</scope>
    <source>
        <strain evidence="2">CL551</strain>
    </source>
</reference>
<proteinExistence type="predicted"/>
<keyword evidence="1" id="KW-0472">Membrane</keyword>
<feature type="non-terminal residue" evidence="2">
    <location>
        <position position="124"/>
    </location>
</feature>
<comment type="caution">
    <text evidence="2">The sequence shown here is derived from an EMBL/GenBank/DDBJ whole genome shotgun (WGS) entry which is preliminary data.</text>
</comment>
<feature type="transmembrane region" description="Helical" evidence="1">
    <location>
        <begin position="12"/>
        <end position="30"/>
    </location>
</feature>
<dbReference type="Proteomes" id="UP000789342">
    <property type="component" value="Unassembled WGS sequence"/>
</dbReference>
<evidence type="ECO:0000313" key="3">
    <source>
        <dbReference type="Proteomes" id="UP000789342"/>
    </source>
</evidence>
<organism evidence="2 3">
    <name type="scientific">Acaulospora morrowiae</name>
    <dbReference type="NCBI Taxonomy" id="94023"/>
    <lineage>
        <taxon>Eukaryota</taxon>
        <taxon>Fungi</taxon>
        <taxon>Fungi incertae sedis</taxon>
        <taxon>Mucoromycota</taxon>
        <taxon>Glomeromycotina</taxon>
        <taxon>Glomeromycetes</taxon>
        <taxon>Diversisporales</taxon>
        <taxon>Acaulosporaceae</taxon>
        <taxon>Acaulospora</taxon>
    </lineage>
</organism>
<feature type="non-terminal residue" evidence="2">
    <location>
        <position position="1"/>
    </location>
</feature>
<dbReference type="AlphaFoldDB" id="A0A9N9J6Q3"/>
<accession>A0A9N9J6Q3</accession>
<keyword evidence="1" id="KW-1133">Transmembrane helix</keyword>
<protein>
    <submittedName>
        <fullName evidence="2">4557_t:CDS:1</fullName>
    </submittedName>
</protein>
<dbReference type="EMBL" id="CAJVPV010043741">
    <property type="protein sequence ID" value="CAG8766283.1"/>
    <property type="molecule type" value="Genomic_DNA"/>
</dbReference>